<gene>
    <name evidence="1" type="ORF">KI387_040408</name>
</gene>
<reference evidence="1 2" key="1">
    <citation type="journal article" date="2021" name="Nat. Plants">
        <title>The Taxus genome provides insights into paclitaxel biosynthesis.</title>
        <authorList>
            <person name="Xiong X."/>
            <person name="Gou J."/>
            <person name="Liao Q."/>
            <person name="Li Y."/>
            <person name="Zhou Q."/>
            <person name="Bi G."/>
            <person name="Li C."/>
            <person name="Du R."/>
            <person name="Wang X."/>
            <person name="Sun T."/>
            <person name="Guo L."/>
            <person name="Liang H."/>
            <person name="Lu P."/>
            <person name="Wu Y."/>
            <person name="Zhang Z."/>
            <person name="Ro D.K."/>
            <person name="Shang Y."/>
            <person name="Huang S."/>
            <person name="Yan J."/>
        </authorList>
    </citation>
    <scope>NUCLEOTIDE SEQUENCE [LARGE SCALE GENOMIC DNA]</scope>
    <source>
        <strain evidence="1">Ta-2019</strain>
    </source>
</reference>
<dbReference type="Proteomes" id="UP000824469">
    <property type="component" value="Unassembled WGS sequence"/>
</dbReference>
<feature type="non-terminal residue" evidence="1">
    <location>
        <position position="1"/>
    </location>
</feature>
<feature type="non-terminal residue" evidence="1">
    <location>
        <position position="56"/>
    </location>
</feature>
<evidence type="ECO:0000313" key="2">
    <source>
        <dbReference type="Proteomes" id="UP000824469"/>
    </source>
</evidence>
<organism evidence="1 2">
    <name type="scientific">Taxus chinensis</name>
    <name type="common">Chinese yew</name>
    <name type="synonym">Taxus wallichiana var. chinensis</name>
    <dbReference type="NCBI Taxonomy" id="29808"/>
    <lineage>
        <taxon>Eukaryota</taxon>
        <taxon>Viridiplantae</taxon>
        <taxon>Streptophyta</taxon>
        <taxon>Embryophyta</taxon>
        <taxon>Tracheophyta</taxon>
        <taxon>Spermatophyta</taxon>
        <taxon>Pinopsida</taxon>
        <taxon>Pinidae</taxon>
        <taxon>Conifers II</taxon>
        <taxon>Cupressales</taxon>
        <taxon>Taxaceae</taxon>
        <taxon>Taxus</taxon>
    </lineage>
</organism>
<dbReference type="AlphaFoldDB" id="A0AA38F9K7"/>
<name>A0AA38F9K7_TAXCH</name>
<keyword evidence="2" id="KW-1185">Reference proteome</keyword>
<evidence type="ECO:0000313" key="1">
    <source>
        <dbReference type="EMBL" id="KAH9294383.1"/>
    </source>
</evidence>
<proteinExistence type="predicted"/>
<sequence>LALDPELVPVKITTHVEAACAREVLKSKPFITKEEVLHAKYPDPMHQKEVYQETME</sequence>
<protein>
    <submittedName>
        <fullName evidence="1">Uncharacterized protein</fullName>
    </submittedName>
</protein>
<accession>A0AA38F9K7</accession>
<dbReference type="EMBL" id="JAHRHJ020000166">
    <property type="protein sequence ID" value="KAH9294383.1"/>
    <property type="molecule type" value="Genomic_DNA"/>
</dbReference>
<comment type="caution">
    <text evidence="1">The sequence shown here is derived from an EMBL/GenBank/DDBJ whole genome shotgun (WGS) entry which is preliminary data.</text>
</comment>